<protein>
    <recommendedName>
        <fullName evidence="4">DUF2178 domain-containing protein</fullName>
    </recommendedName>
</protein>
<feature type="transmembrane region" description="Helical" evidence="1">
    <location>
        <begin position="79"/>
        <end position="99"/>
    </location>
</feature>
<keyword evidence="1" id="KW-0812">Transmembrane</keyword>
<dbReference type="RefSeq" id="WP_379862914.1">
    <property type="nucleotide sequence ID" value="NZ_JBHTBW010000003.1"/>
</dbReference>
<feature type="transmembrane region" description="Helical" evidence="1">
    <location>
        <begin position="105"/>
        <end position="128"/>
    </location>
</feature>
<evidence type="ECO:0008006" key="4">
    <source>
        <dbReference type="Google" id="ProtNLM"/>
    </source>
</evidence>
<comment type="caution">
    <text evidence="2">The sequence shown here is derived from an EMBL/GenBank/DDBJ whole genome shotgun (WGS) entry which is preliminary data.</text>
</comment>
<evidence type="ECO:0000313" key="3">
    <source>
        <dbReference type="Proteomes" id="UP001596500"/>
    </source>
</evidence>
<keyword evidence="1" id="KW-1133">Transmembrane helix</keyword>
<dbReference type="EMBL" id="JBHTBW010000003">
    <property type="protein sequence ID" value="MFC7439734.1"/>
    <property type="molecule type" value="Genomic_DNA"/>
</dbReference>
<feature type="transmembrane region" description="Helical" evidence="1">
    <location>
        <begin position="38"/>
        <end position="59"/>
    </location>
</feature>
<sequence>MHKRLSSSVIGGMVLGLISLVLIGLKVTDHLSGDPFEIADIMIFVLLFVAWMQLFTWGIDLKMQKDEMGKQIAYRSATISYNVAAIGLFVLWIIDRIVFMRKEDFGNVSLFAALCFVLVLNPLVQFFVARKYR</sequence>
<organism evidence="2 3">
    <name type="scientific">Laceyella putida</name>
    <dbReference type="NCBI Taxonomy" id="110101"/>
    <lineage>
        <taxon>Bacteria</taxon>
        <taxon>Bacillati</taxon>
        <taxon>Bacillota</taxon>
        <taxon>Bacilli</taxon>
        <taxon>Bacillales</taxon>
        <taxon>Thermoactinomycetaceae</taxon>
        <taxon>Laceyella</taxon>
    </lineage>
</organism>
<reference evidence="3" key="1">
    <citation type="journal article" date="2019" name="Int. J. Syst. Evol. Microbiol.">
        <title>The Global Catalogue of Microorganisms (GCM) 10K type strain sequencing project: providing services to taxonomists for standard genome sequencing and annotation.</title>
        <authorList>
            <consortium name="The Broad Institute Genomics Platform"/>
            <consortium name="The Broad Institute Genome Sequencing Center for Infectious Disease"/>
            <person name="Wu L."/>
            <person name="Ma J."/>
        </authorList>
    </citation>
    <scope>NUCLEOTIDE SEQUENCE [LARGE SCALE GENOMIC DNA]</scope>
    <source>
        <strain evidence="3">CGMCC 1.12942</strain>
    </source>
</reference>
<name>A0ABW2RFK3_9BACL</name>
<gene>
    <name evidence="2" type="ORF">ACFQNG_00935</name>
</gene>
<evidence type="ECO:0000313" key="2">
    <source>
        <dbReference type="EMBL" id="MFC7439734.1"/>
    </source>
</evidence>
<evidence type="ECO:0000256" key="1">
    <source>
        <dbReference type="SAM" id="Phobius"/>
    </source>
</evidence>
<keyword evidence="1" id="KW-0472">Membrane</keyword>
<accession>A0ABW2RFK3</accession>
<keyword evidence="3" id="KW-1185">Reference proteome</keyword>
<proteinExistence type="predicted"/>
<feature type="transmembrane region" description="Helical" evidence="1">
    <location>
        <begin position="7"/>
        <end position="26"/>
    </location>
</feature>
<dbReference type="Proteomes" id="UP001596500">
    <property type="component" value="Unassembled WGS sequence"/>
</dbReference>